<dbReference type="GO" id="GO:0042158">
    <property type="term" value="P:lipoprotein biosynthetic process"/>
    <property type="evidence" value="ECO:0007669"/>
    <property type="project" value="UniProtKB-UniRule"/>
</dbReference>
<comment type="pathway">
    <text evidence="7">Protein modification; lipoprotein biosynthesis (diacylglyceryl transfer).</text>
</comment>
<proteinExistence type="inferred from homology"/>
<accession>A0AAT9G4M3</accession>
<evidence type="ECO:0000313" key="8">
    <source>
        <dbReference type="EMBL" id="BET44654.1"/>
    </source>
</evidence>
<reference evidence="8" key="2">
    <citation type="submission" date="2023-10" db="EMBL/GenBank/DDBJ databases">
        <authorList>
            <person name="Koga R."/>
            <person name="Fukatsu T."/>
        </authorList>
    </citation>
    <scope>NUCLEOTIDE SEQUENCE</scope>
    <source>
        <strain evidence="8">Kw-01</strain>
    </source>
</reference>
<name>A0AAT9G4M3_9ENTR</name>
<dbReference type="AlphaFoldDB" id="A0AAT9G4M3"/>
<feature type="transmembrane region" description="Helical" evidence="7">
    <location>
        <begin position="31"/>
        <end position="52"/>
    </location>
</feature>
<evidence type="ECO:0000256" key="2">
    <source>
        <dbReference type="ARBA" id="ARBA00022475"/>
    </source>
</evidence>
<keyword evidence="3 7" id="KW-0808">Transferase</keyword>
<dbReference type="PANTHER" id="PTHR30589">
    <property type="entry name" value="PROLIPOPROTEIN DIACYLGLYCERYL TRANSFERASE"/>
    <property type="match status" value="1"/>
</dbReference>
<dbReference type="InterPro" id="IPR001640">
    <property type="entry name" value="Lgt"/>
</dbReference>
<dbReference type="HAMAP" id="MF_01147">
    <property type="entry name" value="Lgt"/>
    <property type="match status" value="1"/>
</dbReference>
<keyword evidence="5 7" id="KW-1133">Transmembrane helix</keyword>
<dbReference type="EMBL" id="AP028961">
    <property type="protein sequence ID" value="BET44654.1"/>
    <property type="molecule type" value="Genomic_DNA"/>
</dbReference>
<feature type="transmembrane region" description="Helical" evidence="7">
    <location>
        <begin position="72"/>
        <end position="91"/>
    </location>
</feature>
<dbReference type="GO" id="GO:0008961">
    <property type="term" value="F:phosphatidylglycerol-prolipoprotein diacylglyceryl transferase activity"/>
    <property type="evidence" value="ECO:0007669"/>
    <property type="project" value="UniProtKB-UniRule"/>
</dbReference>
<comment type="similarity">
    <text evidence="1 7">Belongs to the Lgt family.</text>
</comment>
<comment type="subcellular location">
    <subcellularLocation>
        <location evidence="7">Cell membrane</location>
        <topology evidence="7">Multi-pass membrane protein</topology>
    </subcellularLocation>
</comment>
<dbReference type="PROSITE" id="PS01311">
    <property type="entry name" value="LGT"/>
    <property type="match status" value="1"/>
</dbReference>
<dbReference type="NCBIfam" id="TIGR00544">
    <property type="entry name" value="lgt"/>
    <property type="match status" value="1"/>
</dbReference>
<comment type="function">
    <text evidence="7">Catalyzes the transfer of the diacylglyceryl group from phosphatidylglycerol to the sulfhydryl group of the N-terminal cysteine of a prolipoprotein, the first step in the formation of mature lipoproteins.</text>
</comment>
<evidence type="ECO:0000256" key="7">
    <source>
        <dbReference type="HAMAP-Rule" id="MF_01147"/>
    </source>
</evidence>
<reference evidence="8" key="1">
    <citation type="journal article" date="2023" name="Front. Microbiol.">
        <title>Genome analysis of Candidatus Aschnera chinzeii, the bacterial endosymbiont of the blood-sucking bat fly Penicillidia jenynsii (Insecta: Diptera: Nycteribiidae).</title>
        <authorList>
            <person name="Koga R."/>
            <person name="Moriyama M."/>
            <person name="Nozaki T."/>
            <person name="Fukatsu T."/>
        </authorList>
    </citation>
    <scope>NUCLEOTIDE SEQUENCE</scope>
    <source>
        <strain evidence="8">Kw-01</strain>
    </source>
</reference>
<feature type="transmembrane region" description="Helical" evidence="7">
    <location>
        <begin position="196"/>
        <end position="214"/>
    </location>
</feature>
<evidence type="ECO:0000256" key="4">
    <source>
        <dbReference type="ARBA" id="ARBA00022692"/>
    </source>
</evidence>
<evidence type="ECO:0000256" key="6">
    <source>
        <dbReference type="ARBA" id="ARBA00023136"/>
    </source>
</evidence>
<evidence type="ECO:0000256" key="1">
    <source>
        <dbReference type="ARBA" id="ARBA00007150"/>
    </source>
</evidence>
<dbReference type="Pfam" id="PF01790">
    <property type="entry name" value="LGT"/>
    <property type="match status" value="1"/>
</dbReference>
<keyword evidence="4 7" id="KW-0812">Transmembrane</keyword>
<sequence>MYLLGYLFALYAAKQKIKHNMSLIKKNEIENLIFIGFLGVFFGGRIGYVLFYNFKIFLNHPLYIFEIWNGGMSFHGGLIGVICAIWCYSIIYKKSFIQLTDFIAPLIPFGICMGRIGNFINCELWGRVTFNTPWAMLFPNSLNADLKLAQTNNILFSVIEKYGSLPRHPSQLYEMFCEGIILFFILNIFILKPRHIGSISGMFLLSYGIIRFIIEFFREPDIQIGLLIADLTMGQILSFPMIISGIILLFLSYKNIFKKHI</sequence>
<feature type="transmembrane region" description="Helical" evidence="7">
    <location>
        <begin position="226"/>
        <end position="251"/>
    </location>
</feature>
<dbReference type="EC" id="2.5.1.145" evidence="7"/>
<gene>
    <name evidence="7 8" type="primary">lgt</name>
    <name evidence="8" type="ORF">ACHINZ_3260</name>
</gene>
<dbReference type="GO" id="GO:0005886">
    <property type="term" value="C:plasma membrane"/>
    <property type="evidence" value="ECO:0007669"/>
    <property type="project" value="UniProtKB-SubCell"/>
</dbReference>
<organism evidence="8">
    <name type="scientific">Candidatus Aschnera chinzeii</name>
    <dbReference type="NCBI Taxonomy" id="1485666"/>
    <lineage>
        <taxon>Bacteria</taxon>
        <taxon>Pseudomonadati</taxon>
        <taxon>Pseudomonadota</taxon>
        <taxon>Gammaproteobacteria</taxon>
        <taxon>Enterobacterales</taxon>
        <taxon>Enterobacteriaceae</taxon>
        <taxon>Candidatus Aschnera</taxon>
    </lineage>
</organism>
<feature type="transmembrane region" description="Helical" evidence="7">
    <location>
        <begin position="172"/>
        <end position="190"/>
    </location>
</feature>
<evidence type="ECO:0000256" key="5">
    <source>
        <dbReference type="ARBA" id="ARBA00022989"/>
    </source>
</evidence>
<feature type="binding site" evidence="7">
    <location>
        <position position="115"/>
    </location>
    <ligand>
        <name>a 1,2-diacyl-sn-glycero-3-phospho-(1'-sn-glycerol)</name>
        <dbReference type="ChEBI" id="CHEBI:64716"/>
    </ligand>
</feature>
<comment type="catalytic activity">
    <reaction evidence="7">
        <text>L-cysteinyl-[prolipoprotein] + a 1,2-diacyl-sn-glycero-3-phospho-(1'-sn-glycerol) = an S-1,2-diacyl-sn-glyceryl-L-cysteinyl-[prolipoprotein] + sn-glycerol 1-phosphate + H(+)</text>
        <dbReference type="Rhea" id="RHEA:56712"/>
        <dbReference type="Rhea" id="RHEA-COMP:14679"/>
        <dbReference type="Rhea" id="RHEA-COMP:14680"/>
        <dbReference type="ChEBI" id="CHEBI:15378"/>
        <dbReference type="ChEBI" id="CHEBI:29950"/>
        <dbReference type="ChEBI" id="CHEBI:57685"/>
        <dbReference type="ChEBI" id="CHEBI:64716"/>
        <dbReference type="ChEBI" id="CHEBI:140658"/>
        <dbReference type="EC" id="2.5.1.145"/>
    </reaction>
</comment>
<keyword evidence="6 7" id="KW-0472">Membrane</keyword>
<dbReference type="PANTHER" id="PTHR30589:SF0">
    <property type="entry name" value="PHOSPHATIDYLGLYCEROL--PROLIPOPROTEIN DIACYLGLYCERYL TRANSFERASE"/>
    <property type="match status" value="1"/>
</dbReference>
<protein>
    <recommendedName>
        <fullName evidence="7">Phosphatidylglycerol--prolipoprotein diacylglyceryl transferase</fullName>
        <ecNumber evidence="7">2.5.1.145</ecNumber>
    </recommendedName>
</protein>
<evidence type="ECO:0000256" key="3">
    <source>
        <dbReference type="ARBA" id="ARBA00022679"/>
    </source>
</evidence>
<keyword evidence="2 7" id="KW-1003">Cell membrane</keyword>